<dbReference type="Proteomes" id="UP001241023">
    <property type="component" value="Segment"/>
</dbReference>
<evidence type="ECO:0000313" key="1">
    <source>
        <dbReference type="EMBL" id="WGH20344.1"/>
    </source>
</evidence>
<sequence length="157" mass="16739">MADITPAPAPRFVAAEATYTGPDGVVGPVWGVRDTELERFAPFGSRVLAEHAAETIARVTDDRWSFVAQFDLLPPPPAPRYVWESSRYDWHGEILGPHAGVLDVETGLFYPFEDAGAPEAPGTVGEVAADPSKFHGCPAVQAVDPSVTPAATPEETL</sequence>
<name>A0AAF0GIE6_9CAUD</name>
<keyword evidence="2" id="KW-1185">Reference proteome</keyword>
<proteinExistence type="predicted"/>
<evidence type="ECO:0000313" key="2">
    <source>
        <dbReference type="Proteomes" id="UP001241023"/>
    </source>
</evidence>
<organism evidence="1 2">
    <name type="scientific">Arthrobacter phage MaGuCo</name>
    <dbReference type="NCBI Taxonomy" id="3038363"/>
    <lineage>
        <taxon>Viruses</taxon>
        <taxon>Duplodnaviria</taxon>
        <taxon>Heunggongvirae</taxon>
        <taxon>Uroviricota</taxon>
        <taxon>Caudoviricetes</taxon>
        <taxon>Casidaviridae</taxon>
        <taxon>Liebevirus</taxon>
        <taxon>Liebevirus maguco</taxon>
    </lineage>
</organism>
<accession>A0AAF0GIE6</accession>
<protein>
    <submittedName>
        <fullName evidence="1">Uncharacterized protein</fullName>
    </submittedName>
</protein>
<gene>
    <name evidence="1" type="primary">52</name>
    <name evidence="1" type="ORF">SEA_MAGUCO_52</name>
</gene>
<dbReference type="EMBL" id="OQ709203">
    <property type="protein sequence ID" value="WGH20344.1"/>
    <property type="molecule type" value="Genomic_DNA"/>
</dbReference>
<reference evidence="1 2" key="1">
    <citation type="submission" date="2023-03" db="EMBL/GenBank/DDBJ databases">
        <authorList>
            <person name="Jones P.T."/>
            <person name="Zarakotas T.R."/>
            <person name="Pitt R.A."/>
            <person name="Hinrichsen E.D."/>
            <person name="Woods I.A."/>
            <person name="Gubitose M.G."/>
            <person name="Lord C.E."/>
            <person name="Wilkes B.M."/>
            <person name="Diggins A.E."/>
            <person name="Parsons M.T."/>
            <person name="Kearns B.S."/>
            <person name="Garlena R.A."/>
            <person name="Russell D.A."/>
            <person name="Jacobs-Sera D."/>
            <person name="Hatfull G.F."/>
        </authorList>
    </citation>
    <scope>NUCLEOTIDE SEQUENCE [LARGE SCALE GENOMIC DNA]</scope>
</reference>